<dbReference type="InterPro" id="IPR027417">
    <property type="entry name" value="P-loop_NTPase"/>
</dbReference>
<dbReference type="InterPro" id="IPR012677">
    <property type="entry name" value="Nucleotide-bd_a/b_plait_sf"/>
</dbReference>
<dbReference type="GO" id="GO:0009409">
    <property type="term" value="P:response to cold"/>
    <property type="evidence" value="ECO:0007669"/>
    <property type="project" value="TreeGrafter"/>
</dbReference>
<reference evidence="16 17" key="1">
    <citation type="submission" date="2018-07" db="EMBL/GenBank/DDBJ databases">
        <title>Genomic Encyclopedia of Type Strains, Phase IV (KMG-IV): sequencing the most valuable type-strain genomes for metagenomic binning, comparative biology and taxonomic classification.</title>
        <authorList>
            <person name="Goeker M."/>
        </authorList>
    </citation>
    <scope>NUCLEOTIDE SEQUENCE [LARGE SCALE GENOMIC DNA]</scope>
    <source>
        <strain evidence="16 17">DSM 27016</strain>
    </source>
</reference>
<evidence type="ECO:0000256" key="1">
    <source>
        <dbReference type="ARBA" id="ARBA00012552"/>
    </source>
</evidence>
<evidence type="ECO:0000313" key="17">
    <source>
        <dbReference type="Proteomes" id="UP000253034"/>
    </source>
</evidence>
<accession>A0A369BCS8</accession>
<dbReference type="GO" id="GO:0003724">
    <property type="term" value="F:RNA helicase activity"/>
    <property type="evidence" value="ECO:0007669"/>
    <property type="project" value="UniProtKB-EC"/>
</dbReference>
<dbReference type="CDD" id="cd12252">
    <property type="entry name" value="RRM_DbpA"/>
    <property type="match status" value="1"/>
</dbReference>
<dbReference type="InterPro" id="IPR044742">
    <property type="entry name" value="DEAD/DEAH_RhlB"/>
</dbReference>
<dbReference type="Pfam" id="PF25399">
    <property type="entry name" value="DeaD_dimer"/>
    <property type="match status" value="1"/>
</dbReference>
<dbReference type="Gene3D" id="3.40.50.300">
    <property type="entry name" value="P-loop containing nucleotide triphosphate hydrolases"/>
    <property type="match status" value="2"/>
</dbReference>
<evidence type="ECO:0000256" key="8">
    <source>
        <dbReference type="ARBA" id="ARBA00038437"/>
    </source>
</evidence>
<dbReference type="InterPro" id="IPR005580">
    <property type="entry name" value="DbpA/CsdA_RNA-bd_dom"/>
</dbReference>
<name>A0A369BCS8_9FIRM</name>
<feature type="domain" description="DEAD-box RNA helicase Q" evidence="15">
    <location>
        <begin position="51"/>
        <end position="79"/>
    </location>
</feature>
<evidence type="ECO:0000256" key="2">
    <source>
        <dbReference type="ARBA" id="ARBA00022490"/>
    </source>
</evidence>
<comment type="catalytic activity">
    <reaction evidence="9">
        <text>ATP + H2O = ADP + phosphate + H(+)</text>
        <dbReference type="Rhea" id="RHEA:13065"/>
        <dbReference type="ChEBI" id="CHEBI:15377"/>
        <dbReference type="ChEBI" id="CHEBI:15378"/>
        <dbReference type="ChEBI" id="CHEBI:30616"/>
        <dbReference type="ChEBI" id="CHEBI:43474"/>
        <dbReference type="ChEBI" id="CHEBI:456216"/>
        <dbReference type="EC" id="3.6.4.13"/>
    </reaction>
</comment>
<evidence type="ECO:0000256" key="9">
    <source>
        <dbReference type="ARBA" id="ARBA00047984"/>
    </source>
</evidence>
<dbReference type="GO" id="GO:0005524">
    <property type="term" value="F:ATP binding"/>
    <property type="evidence" value="ECO:0007669"/>
    <property type="project" value="UniProtKB-KW"/>
</dbReference>
<dbReference type="SMART" id="SM00487">
    <property type="entry name" value="DEXDc"/>
    <property type="match status" value="1"/>
</dbReference>
<evidence type="ECO:0000256" key="4">
    <source>
        <dbReference type="ARBA" id="ARBA00022801"/>
    </source>
</evidence>
<keyword evidence="6 12" id="KW-0067">ATP-binding</keyword>
<dbReference type="GO" id="GO:0016787">
    <property type="term" value="F:hydrolase activity"/>
    <property type="evidence" value="ECO:0007669"/>
    <property type="project" value="UniProtKB-KW"/>
</dbReference>
<dbReference type="PANTHER" id="PTHR47963:SF8">
    <property type="entry name" value="ATP-DEPENDENT RNA HELICASE DEAD"/>
    <property type="match status" value="1"/>
</dbReference>
<dbReference type="InterPro" id="IPR057325">
    <property type="entry name" value="DeaD_dimer"/>
</dbReference>
<dbReference type="Pfam" id="PF00271">
    <property type="entry name" value="Helicase_C"/>
    <property type="match status" value="1"/>
</dbReference>
<dbReference type="Gene3D" id="3.30.70.330">
    <property type="match status" value="1"/>
</dbReference>
<sequence>MMYPFNVSSHLYIKIPLSRPNLVKYIFRINSNLLVNNFNNNIVKEVRMENLIFKDLELSREVQKAIAEMGFEEATPIQSQSIPHILEGSDVIGQAQTGTGKTCAFGIPAIEMINPQEESIQALVLCPTRELAMQISDELKNVSKYKRGIRILPIYGGQSIDRQLAALKKRPQIIIGTPGRIMDHMRRHTLKLSSLKMIILDEADEMLNMGFREDIDTILDKVPEERQTILFSATMPREILDLASKYQNKAVLIKAVHKQLTVANIEQFYLEVRESAKLDVLSRIIDAKNIKLSLVFCNTKKRVDELASSLQSIGYSAEALHGDMRQAQRDKVMSKFRKGTIDILIATDVAARGIDVDDIEAVFNYDIPNDEEYYVHRIGRTGRAGRTGKAFTFVSGRELYKLKEIQRYTKSTITFMKPPSLTDVEENRIHIILDNLKTVLTEGNLTKYVGYIEKMLEDNGFDHTQDRYITTLDVAAAFLKMTLRQNGSKEKELDADDDEFGDTGAESGMVRFFINIGSSSKIQPRHIVESIASSTTLPGKLIGAINIFDKFTFVEVPREYASEVFSSMKNYKIKGKKINIEKANRK</sequence>
<organism evidence="16 17">
    <name type="scientific">Anaerobacterium chartisolvens</name>
    <dbReference type="NCBI Taxonomy" id="1297424"/>
    <lineage>
        <taxon>Bacteria</taxon>
        <taxon>Bacillati</taxon>
        <taxon>Bacillota</taxon>
        <taxon>Clostridia</taxon>
        <taxon>Eubacteriales</taxon>
        <taxon>Oscillospiraceae</taxon>
        <taxon>Anaerobacterium</taxon>
    </lineage>
</organism>
<evidence type="ECO:0000256" key="7">
    <source>
        <dbReference type="ARBA" id="ARBA00023016"/>
    </source>
</evidence>
<protein>
    <recommendedName>
        <fullName evidence="10">ATP-dependent RNA helicase CshA</fullName>
        <ecNumber evidence="1">3.6.4.13</ecNumber>
    </recommendedName>
</protein>
<dbReference type="SMART" id="SM00490">
    <property type="entry name" value="HELICc"/>
    <property type="match status" value="1"/>
</dbReference>
<feature type="short sequence motif" description="Q motif" evidence="11">
    <location>
        <begin position="51"/>
        <end position="79"/>
    </location>
</feature>
<dbReference type="Pfam" id="PF03880">
    <property type="entry name" value="DbpA"/>
    <property type="match status" value="1"/>
</dbReference>
<evidence type="ECO:0000259" key="13">
    <source>
        <dbReference type="PROSITE" id="PS51192"/>
    </source>
</evidence>
<feature type="domain" description="Helicase ATP-binding" evidence="13">
    <location>
        <begin position="82"/>
        <end position="253"/>
    </location>
</feature>
<dbReference type="SUPFAM" id="SSF52540">
    <property type="entry name" value="P-loop containing nucleoside triphosphate hydrolases"/>
    <property type="match status" value="1"/>
</dbReference>
<evidence type="ECO:0000256" key="11">
    <source>
        <dbReference type="PROSITE-ProRule" id="PRU00552"/>
    </source>
</evidence>
<dbReference type="EC" id="3.6.4.13" evidence="1"/>
<dbReference type="PROSITE" id="PS51194">
    <property type="entry name" value="HELICASE_CTER"/>
    <property type="match status" value="1"/>
</dbReference>
<comment type="similarity">
    <text evidence="8 12">Belongs to the DEAD box helicase family.</text>
</comment>
<gene>
    <name evidence="16" type="ORF">DFR58_10717</name>
</gene>
<dbReference type="PROSITE" id="PS51195">
    <property type="entry name" value="Q_MOTIF"/>
    <property type="match status" value="1"/>
</dbReference>
<evidence type="ECO:0000259" key="14">
    <source>
        <dbReference type="PROSITE" id="PS51194"/>
    </source>
</evidence>
<proteinExistence type="inferred from homology"/>
<dbReference type="AlphaFoldDB" id="A0A369BCS8"/>
<evidence type="ECO:0000256" key="12">
    <source>
        <dbReference type="RuleBase" id="RU000492"/>
    </source>
</evidence>
<keyword evidence="7" id="KW-0346">Stress response</keyword>
<dbReference type="EMBL" id="QPJT01000007">
    <property type="protein sequence ID" value="RCX17474.1"/>
    <property type="molecule type" value="Genomic_DNA"/>
</dbReference>
<evidence type="ECO:0000256" key="10">
    <source>
        <dbReference type="ARBA" id="ARBA00067932"/>
    </source>
</evidence>
<dbReference type="InterPro" id="IPR014014">
    <property type="entry name" value="RNA_helicase_DEAD_Q_motif"/>
</dbReference>
<keyword evidence="3 12" id="KW-0547">Nucleotide-binding</keyword>
<dbReference type="GO" id="GO:0033592">
    <property type="term" value="F:RNA strand annealing activity"/>
    <property type="evidence" value="ECO:0007669"/>
    <property type="project" value="TreeGrafter"/>
</dbReference>
<dbReference type="GO" id="GO:0005840">
    <property type="term" value="C:ribosome"/>
    <property type="evidence" value="ECO:0007669"/>
    <property type="project" value="TreeGrafter"/>
</dbReference>
<dbReference type="PROSITE" id="PS00039">
    <property type="entry name" value="DEAD_ATP_HELICASE"/>
    <property type="match status" value="1"/>
</dbReference>
<feature type="domain" description="Helicase C-terminal" evidence="14">
    <location>
        <begin position="264"/>
        <end position="425"/>
    </location>
</feature>
<dbReference type="CDD" id="cd18787">
    <property type="entry name" value="SF2_C_DEAD"/>
    <property type="match status" value="1"/>
</dbReference>
<dbReference type="GO" id="GO:0005829">
    <property type="term" value="C:cytosol"/>
    <property type="evidence" value="ECO:0007669"/>
    <property type="project" value="TreeGrafter"/>
</dbReference>
<evidence type="ECO:0000259" key="15">
    <source>
        <dbReference type="PROSITE" id="PS51195"/>
    </source>
</evidence>
<dbReference type="PROSITE" id="PS51192">
    <property type="entry name" value="HELICASE_ATP_BIND_1"/>
    <property type="match status" value="1"/>
</dbReference>
<keyword evidence="17" id="KW-1185">Reference proteome</keyword>
<dbReference type="InterPro" id="IPR014001">
    <property type="entry name" value="Helicase_ATP-bd"/>
</dbReference>
<dbReference type="PANTHER" id="PTHR47963">
    <property type="entry name" value="DEAD-BOX ATP-DEPENDENT RNA HELICASE 47, MITOCHONDRIAL"/>
    <property type="match status" value="1"/>
</dbReference>
<keyword evidence="2" id="KW-0963">Cytoplasm</keyword>
<keyword evidence="5 12" id="KW-0347">Helicase</keyword>
<dbReference type="InterPro" id="IPR001650">
    <property type="entry name" value="Helicase_C-like"/>
</dbReference>
<evidence type="ECO:0000313" key="16">
    <source>
        <dbReference type="EMBL" id="RCX17474.1"/>
    </source>
</evidence>
<keyword evidence="4 12" id="KW-0378">Hydrolase</keyword>
<dbReference type="Proteomes" id="UP000253034">
    <property type="component" value="Unassembled WGS sequence"/>
</dbReference>
<dbReference type="InterPro" id="IPR011545">
    <property type="entry name" value="DEAD/DEAH_box_helicase_dom"/>
</dbReference>
<evidence type="ECO:0000256" key="6">
    <source>
        <dbReference type="ARBA" id="ARBA00022840"/>
    </source>
</evidence>
<evidence type="ECO:0000256" key="5">
    <source>
        <dbReference type="ARBA" id="ARBA00022806"/>
    </source>
</evidence>
<dbReference type="CDD" id="cd00268">
    <property type="entry name" value="DEADc"/>
    <property type="match status" value="1"/>
</dbReference>
<dbReference type="InterPro" id="IPR000629">
    <property type="entry name" value="RNA-helicase_DEAD-box_CS"/>
</dbReference>
<evidence type="ECO:0000256" key="3">
    <source>
        <dbReference type="ARBA" id="ARBA00022741"/>
    </source>
</evidence>
<dbReference type="FunFam" id="3.40.50.300:FF:000108">
    <property type="entry name" value="ATP-dependent RNA helicase RhlE"/>
    <property type="match status" value="1"/>
</dbReference>
<comment type="caution">
    <text evidence="16">The sequence shown here is derived from an EMBL/GenBank/DDBJ whole genome shotgun (WGS) entry which is preliminary data.</text>
</comment>
<dbReference type="Pfam" id="PF00270">
    <property type="entry name" value="DEAD"/>
    <property type="match status" value="1"/>
</dbReference>
<dbReference type="InterPro" id="IPR050547">
    <property type="entry name" value="DEAD_box_RNA_helicases"/>
</dbReference>